<comment type="caution">
    <text evidence="1">The sequence shown here is derived from an EMBL/GenBank/DDBJ whole genome shotgun (WGS) entry which is preliminary data.</text>
</comment>
<proteinExistence type="predicted"/>
<sequence>MTTERPRGERETLAVLCASLPMLREQAEGGFWTDTLDMYVADLVGGESAVVVWERLGLNPKDHTTRDGGGPDDLVGDLWPAPSLVGDYQCPLRRCPRRAGRDDTGRPPRCWLTDEQMLFTSRNG</sequence>
<dbReference type="Proteomes" id="UP000185696">
    <property type="component" value="Unassembled WGS sequence"/>
</dbReference>
<evidence type="ECO:0000313" key="1">
    <source>
        <dbReference type="EMBL" id="OLF05738.1"/>
    </source>
</evidence>
<protein>
    <submittedName>
        <fullName evidence="1">Uncharacterized protein</fullName>
    </submittedName>
</protein>
<organism evidence="1 2">
    <name type="scientific">Actinophytocola xinjiangensis</name>
    <dbReference type="NCBI Taxonomy" id="485602"/>
    <lineage>
        <taxon>Bacteria</taxon>
        <taxon>Bacillati</taxon>
        <taxon>Actinomycetota</taxon>
        <taxon>Actinomycetes</taxon>
        <taxon>Pseudonocardiales</taxon>
        <taxon>Pseudonocardiaceae</taxon>
    </lineage>
</organism>
<name>A0A7Z0WEW8_9PSEU</name>
<dbReference type="EMBL" id="MSIF01000026">
    <property type="protein sequence ID" value="OLF05738.1"/>
    <property type="molecule type" value="Genomic_DNA"/>
</dbReference>
<dbReference type="AlphaFoldDB" id="A0A7Z0WEW8"/>
<dbReference type="RefSeq" id="WP_075137369.1">
    <property type="nucleotide sequence ID" value="NZ_MSIF01000026.1"/>
</dbReference>
<evidence type="ECO:0000313" key="2">
    <source>
        <dbReference type="Proteomes" id="UP000185696"/>
    </source>
</evidence>
<accession>A0A7Z0WEW8</accession>
<gene>
    <name evidence="1" type="ORF">BLA60_35085</name>
</gene>
<keyword evidence="2" id="KW-1185">Reference proteome</keyword>
<reference evidence="1 2" key="1">
    <citation type="submission" date="2016-12" db="EMBL/GenBank/DDBJ databases">
        <title>The draft genome sequence of Actinophytocola xinjiangensis.</title>
        <authorList>
            <person name="Wang W."/>
            <person name="Yuan L."/>
        </authorList>
    </citation>
    <scope>NUCLEOTIDE SEQUENCE [LARGE SCALE GENOMIC DNA]</scope>
    <source>
        <strain evidence="1 2">CGMCC 4.4663</strain>
    </source>
</reference>
<dbReference type="OrthoDB" id="3632864at2"/>